<keyword evidence="2" id="KW-1185">Reference proteome</keyword>
<dbReference type="EMBL" id="BGZO01000006">
    <property type="protein sequence ID" value="GBR75708.1"/>
    <property type="molecule type" value="Genomic_DNA"/>
</dbReference>
<dbReference type="AlphaFoldDB" id="A0A388TF86"/>
<comment type="caution">
    <text evidence="1">The sequence shown here is derived from an EMBL/GenBank/DDBJ whole genome shotgun (WGS) entry which is preliminary data.</text>
</comment>
<proteinExistence type="predicted"/>
<evidence type="ECO:0000313" key="2">
    <source>
        <dbReference type="Proteomes" id="UP000275925"/>
    </source>
</evidence>
<evidence type="ECO:0000313" key="1">
    <source>
        <dbReference type="EMBL" id="GBR75708.1"/>
    </source>
</evidence>
<reference evidence="1 2" key="1">
    <citation type="journal article" date="2019" name="ISME J.">
        <title>Genome analyses of uncultured TG2/ZB3 bacteria in 'Margulisbacteria' specifically attached to ectosymbiotic spirochetes of protists in the termite gut.</title>
        <authorList>
            <person name="Utami Y.D."/>
            <person name="Kuwahara H."/>
            <person name="Igai K."/>
            <person name="Murakami T."/>
            <person name="Sugaya K."/>
            <person name="Morikawa T."/>
            <person name="Nagura Y."/>
            <person name="Yuki M."/>
            <person name="Deevong P."/>
            <person name="Inoue T."/>
            <person name="Kihara K."/>
            <person name="Lo N."/>
            <person name="Yamada A."/>
            <person name="Ohkuma M."/>
            <person name="Hongoh Y."/>
        </authorList>
    </citation>
    <scope>NUCLEOTIDE SEQUENCE [LARGE SCALE GENOMIC DNA]</scope>
    <source>
        <strain evidence="1">NkOx7-02</strain>
    </source>
</reference>
<organism evidence="1 2">
    <name type="scientific">Candidatus Termititenax persephonae</name>
    <dbReference type="NCBI Taxonomy" id="2218525"/>
    <lineage>
        <taxon>Bacteria</taxon>
        <taxon>Bacillati</taxon>
        <taxon>Candidatus Margulisiibacteriota</taxon>
        <taxon>Candidatus Termititenacia</taxon>
        <taxon>Candidatus Termititenacales</taxon>
        <taxon>Candidatus Termititenacaceae</taxon>
        <taxon>Candidatus Termititenax</taxon>
    </lineage>
</organism>
<dbReference type="Proteomes" id="UP000275925">
    <property type="component" value="Unassembled WGS sequence"/>
</dbReference>
<sequence length="660" mass="74905">MTHYTYNIHGDNIVECERTLSLIVSAFGQETSVEFPQGTAFCPVFIVHSKKHGDFKFSFYPGFGRWDDDVLAYIKSNGGVLREAPDVIITRVVNGNQEIPVFAMEYSGALPAGNQAWQRSGRAFSSGQAHVRYLYIAEIGGYELDKNRKNKSTRYPNPIVPFSYYSYSRLMNTLVLPIFLKNPAISNEIKEKLDTIFGNEVLLSVIKNVLLNKDIKIEYEILKSKTLSFVKALAANKSNRFNWQQFIDKVENNESIINYIMTAPKILWKKTAYITGLTKTVRKLMYITSKYALGITSNKLPFCLIPADNRKKYFLEVCDLYPNLTSEFQQWLNIEKPLVICWIMGFKPKGDDARPDRGLTSLARMLVGNNVDMLTVIYGPAKTSVWTMFKKYPEQLIAQNGLWESILMLSDSVLIDAITDKGITDKGYTNKHWRNNTNLPKKEKLFVTPWPIKKTENDVDTALHILFQKFGNEYVFEGLCNPPGGDWSGLSLLANNKNTELRWLSLPRVSGSATKRPDHVLQLFGILTRPIILSIESKENSSAIENNIGERLNNYIKTLLKSRANVESDNDNIGINRLWIKAKDSINVDNVHCASAVAFLSKDDDLKVVSKKTNCDIIIGISIDIPTNKCKLLLYSNSDIGRKIECFIRRIIGKTNMFII</sequence>
<gene>
    <name evidence="1" type="ORF">NO2_0358</name>
</gene>
<protein>
    <submittedName>
        <fullName evidence="1">Uncharacterized protein</fullName>
    </submittedName>
</protein>
<accession>A0A388TF86</accession>
<name>A0A388TF86_9BACT</name>